<protein>
    <submittedName>
        <fullName evidence="4">LLM class flavin-dependent oxidoreductase</fullName>
    </submittedName>
</protein>
<evidence type="ECO:0000313" key="5">
    <source>
        <dbReference type="Proteomes" id="UP000665561"/>
    </source>
</evidence>
<evidence type="ECO:0000256" key="1">
    <source>
        <dbReference type="ARBA" id="ARBA00023002"/>
    </source>
</evidence>
<reference evidence="4 5" key="1">
    <citation type="submission" date="2020-01" db="EMBL/GenBank/DDBJ databases">
        <title>Paenibacillus soybeanensis sp. nov. isolated from the nodules of soybean (Glycine max(L.) Merr).</title>
        <authorList>
            <person name="Wang H."/>
        </authorList>
    </citation>
    <scope>NUCLEOTIDE SEQUENCE [LARGE SCALE GENOMIC DNA]</scope>
    <source>
        <strain evidence="4 5">T1</strain>
    </source>
</reference>
<dbReference type="Proteomes" id="UP000665561">
    <property type="component" value="Unassembled WGS sequence"/>
</dbReference>
<comment type="caution">
    <text evidence="4">The sequence shown here is derived from an EMBL/GenBank/DDBJ whole genome shotgun (WGS) entry which is preliminary data.</text>
</comment>
<dbReference type="EMBL" id="JAAAMV010000027">
    <property type="protein sequence ID" value="NBD27442.1"/>
    <property type="molecule type" value="Genomic_DNA"/>
</dbReference>
<dbReference type="InterPro" id="IPR050766">
    <property type="entry name" value="Bact_Lucif_Oxidored"/>
</dbReference>
<dbReference type="PANTHER" id="PTHR30137">
    <property type="entry name" value="LUCIFERASE-LIKE MONOOXYGENASE"/>
    <property type="match status" value="1"/>
</dbReference>
<proteinExistence type="predicted"/>
<organism evidence="4 5">
    <name type="scientific">Paenibacillus glycinis</name>
    <dbReference type="NCBI Taxonomy" id="2697035"/>
    <lineage>
        <taxon>Bacteria</taxon>
        <taxon>Bacillati</taxon>
        <taxon>Bacillota</taxon>
        <taxon>Bacilli</taxon>
        <taxon>Bacillales</taxon>
        <taxon>Paenibacillaceae</taxon>
        <taxon>Paenibacillus</taxon>
    </lineage>
</organism>
<keyword evidence="1" id="KW-0560">Oxidoreductase</keyword>
<dbReference type="InterPro" id="IPR036661">
    <property type="entry name" value="Luciferase-like_sf"/>
</dbReference>
<dbReference type="RefSeq" id="WP_161746463.1">
    <property type="nucleotide sequence ID" value="NZ_JAAAMV010000027.1"/>
</dbReference>
<accession>A0ABW9XXK5</accession>
<dbReference type="Pfam" id="PF00296">
    <property type="entry name" value="Bac_luciferase"/>
    <property type="match status" value="1"/>
</dbReference>
<dbReference type="SUPFAM" id="SSF51679">
    <property type="entry name" value="Bacterial luciferase-like"/>
    <property type="match status" value="1"/>
</dbReference>
<dbReference type="Gene3D" id="3.20.20.30">
    <property type="entry name" value="Luciferase-like domain"/>
    <property type="match status" value="1"/>
</dbReference>
<feature type="domain" description="Luciferase-like" evidence="3">
    <location>
        <begin position="31"/>
        <end position="320"/>
    </location>
</feature>
<keyword evidence="5" id="KW-1185">Reference proteome</keyword>
<sequence>MENITQNENRAGVPNFEFGLYTFGDLIPDPANGARIGARQRLREIVDAAVLADEAGFDLFGVGEHHTLDFAAISTPVVLAAIAQATRRIRLTSATTIMSTVDPVRLFEDFATVDLLSDGRAEIIAGRGAFVDSYPLFGYDLADYGQLFAEKLGLFLKLGERERVSWSGRFRSAIHDLEIAPRPVQERLPVWIGVGGTPESAKNAGRLGLGMALALLGGMPERAKPLVDLYRQAGIEAGHDPAGLKVAVSSHGYVAETSRQAIEEFYPYYGSYMNKFLGQRTGRSGISRHEFELAVGPETALAVGSPQQVIEKILHQHELFGNTRYIAQLDVGGMPYAKVAKAIEMLAVHVAPVVRRELARS</sequence>
<dbReference type="InterPro" id="IPR011251">
    <property type="entry name" value="Luciferase-like_dom"/>
</dbReference>
<name>A0ABW9XXK5_9BACL</name>
<keyword evidence="2" id="KW-0503">Monooxygenase</keyword>
<evidence type="ECO:0000259" key="3">
    <source>
        <dbReference type="Pfam" id="PF00296"/>
    </source>
</evidence>
<evidence type="ECO:0000313" key="4">
    <source>
        <dbReference type="EMBL" id="NBD27442.1"/>
    </source>
</evidence>
<evidence type="ECO:0000256" key="2">
    <source>
        <dbReference type="ARBA" id="ARBA00023033"/>
    </source>
</evidence>
<gene>
    <name evidence="4" type="ORF">GT019_26520</name>
</gene>
<dbReference type="PANTHER" id="PTHR30137:SF8">
    <property type="entry name" value="BLR5498 PROTEIN"/>
    <property type="match status" value="1"/>
</dbReference>